<feature type="transmembrane region" description="Helical" evidence="2">
    <location>
        <begin position="438"/>
        <end position="457"/>
    </location>
</feature>
<keyword evidence="2" id="KW-0472">Membrane</keyword>
<protein>
    <submittedName>
        <fullName evidence="3">TraB family protein</fullName>
    </submittedName>
</protein>
<name>A0A1H6HYC6_9EURY</name>
<dbReference type="STRING" id="1267564.SAMN05192561_101738"/>
<evidence type="ECO:0000256" key="2">
    <source>
        <dbReference type="SAM" id="Phobius"/>
    </source>
</evidence>
<feature type="compositionally biased region" description="Low complexity" evidence="1">
    <location>
        <begin position="17"/>
        <end position="26"/>
    </location>
</feature>
<dbReference type="EMBL" id="FNWU01000001">
    <property type="protein sequence ID" value="SEH41124.1"/>
    <property type="molecule type" value="Genomic_DNA"/>
</dbReference>
<dbReference type="PANTHER" id="PTHR21530:SF7">
    <property type="entry name" value="TRAB DOMAIN-CONTAINING PROTEIN"/>
    <property type="match status" value="1"/>
</dbReference>
<feature type="transmembrane region" description="Helical" evidence="2">
    <location>
        <begin position="207"/>
        <end position="231"/>
    </location>
</feature>
<dbReference type="CDD" id="cd14726">
    <property type="entry name" value="TraB_PrgY-like"/>
    <property type="match status" value="1"/>
</dbReference>
<evidence type="ECO:0000313" key="4">
    <source>
        <dbReference type="Proteomes" id="UP000199215"/>
    </source>
</evidence>
<dbReference type="Proteomes" id="UP000199215">
    <property type="component" value="Unassembled WGS sequence"/>
</dbReference>
<proteinExistence type="predicted"/>
<gene>
    <name evidence="3" type="ORF">SAMN05192561_101738</name>
</gene>
<dbReference type="OrthoDB" id="185689at2157"/>
<evidence type="ECO:0000256" key="1">
    <source>
        <dbReference type="SAM" id="MobiDB-lite"/>
    </source>
</evidence>
<organism evidence="3 4">
    <name type="scientific">Halopenitus malekzadehii</name>
    <dbReference type="NCBI Taxonomy" id="1267564"/>
    <lineage>
        <taxon>Archaea</taxon>
        <taxon>Methanobacteriati</taxon>
        <taxon>Methanobacteriota</taxon>
        <taxon>Stenosarchaea group</taxon>
        <taxon>Halobacteria</taxon>
        <taxon>Halobacteriales</taxon>
        <taxon>Haloferacaceae</taxon>
        <taxon>Halopenitus</taxon>
    </lineage>
</organism>
<dbReference type="Pfam" id="PF01963">
    <property type="entry name" value="TraB_PrgY_gumN"/>
    <property type="match status" value="2"/>
</dbReference>
<feature type="region of interest" description="Disordered" evidence="1">
    <location>
        <begin position="1"/>
        <end position="65"/>
    </location>
</feature>
<feature type="transmembrane region" description="Helical" evidence="2">
    <location>
        <begin position="556"/>
        <end position="582"/>
    </location>
</feature>
<dbReference type="InterPro" id="IPR002816">
    <property type="entry name" value="TraB/PrgY/GumN_fam"/>
</dbReference>
<dbReference type="PANTHER" id="PTHR21530">
    <property type="entry name" value="PHEROMONE SHUTDOWN PROTEIN"/>
    <property type="match status" value="1"/>
</dbReference>
<feature type="transmembrane region" description="Helical" evidence="2">
    <location>
        <begin position="268"/>
        <end position="288"/>
    </location>
</feature>
<evidence type="ECO:0000313" key="3">
    <source>
        <dbReference type="EMBL" id="SEH41124.1"/>
    </source>
</evidence>
<dbReference type="InterPro" id="IPR046345">
    <property type="entry name" value="TraB_PrgY-like"/>
</dbReference>
<keyword evidence="2" id="KW-1133">Transmembrane helix</keyword>
<accession>A0A1H6HYC6</accession>
<keyword evidence="4" id="KW-1185">Reference proteome</keyword>
<feature type="transmembrane region" description="Helical" evidence="2">
    <location>
        <begin position="463"/>
        <end position="483"/>
    </location>
</feature>
<dbReference type="AlphaFoldDB" id="A0A1H6HYC6"/>
<sequence length="617" mass="65067">MPDTPEEPDDRSGGSSGTPSPSSTSSVREPDVGDDADADHPHASTSNADGDGDIDGDSGSIAGSGSVTVVGTAHVSSESVTEVEETIERERPDVVAVELDEGRYRQLQGETPDDLDASDLLKGNTVFQFLAYWMLSYVQTQLGERFDIEPGADMMAAVETAQSLGIDVALVDRDIQTTMQRFWARMTITEKLRMVGGLAFGVTDSRIVGLLVGLIAGLLVGPAIGLFGGAIGVTDAMLLRTAGGVIVGGIAAYLVTTIGSRSLDPETWMITALATGLSVAGIAALTGVLDGVLTAWLSPFAIRALGSLGLGLFGGLTLGLFVAGVLSLFGGLEPTEEGGIEELELSELTDADAVTMMMEEFRQFSPGGAEALIDERDAYIAHRLVVLRDRGFDVVAVVGAGHRQGIESYLANPATLPPAETLVGTERTSARRIPWGTILGYGITIAFVAFFVLLAMAGVSNGFLFRVFAAWFAINAVFAFAFAKLAGARWTSAGVGGAVAWMTSINPMLAPGWFVGWVELRTLSVNVSDIATLNELLSDETKPVSQILSEMFDVPLFRLIMVVAMTNIGSIVASFLFATYLVPLFSAELGGVADVSQLMVDGARRSARTIWEVFVTR</sequence>
<dbReference type="RefSeq" id="WP_092814386.1">
    <property type="nucleotide sequence ID" value="NZ_FNWU01000001.1"/>
</dbReference>
<feature type="transmembrane region" description="Helical" evidence="2">
    <location>
        <begin position="308"/>
        <end position="329"/>
    </location>
</feature>
<reference evidence="3 4" key="1">
    <citation type="submission" date="2016-10" db="EMBL/GenBank/DDBJ databases">
        <authorList>
            <person name="de Groot N.N."/>
        </authorList>
    </citation>
    <scope>NUCLEOTIDE SEQUENCE [LARGE SCALE GENOMIC DNA]</scope>
    <source>
        <strain evidence="3 4">IBRC-M10418</strain>
    </source>
</reference>
<keyword evidence="2" id="KW-0812">Transmembrane</keyword>
<feature type="transmembrane region" description="Helical" evidence="2">
    <location>
        <begin position="237"/>
        <end position="256"/>
    </location>
</feature>